<evidence type="ECO:0008006" key="3">
    <source>
        <dbReference type="Google" id="ProtNLM"/>
    </source>
</evidence>
<protein>
    <recommendedName>
        <fullName evidence="3">MFS transporter</fullName>
    </recommendedName>
</protein>
<name>A0ABV1XBQ1_9ACTN</name>
<dbReference type="EMBL" id="JBEPEK010000598">
    <property type="protein sequence ID" value="MER7186467.1"/>
    <property type="molecule type" value="Genomic_DNA"/>
</dbReference>
<sequence>MGSRSRERILVAVLGLAAMVVSMMQTLVVPVLGVTGLIGGTLAFGNGLALVGAGAADVAPPWGLPGASLGPPRSLLAASLGKSRPAW</sequence>
<accession>A0ABV1XBQ1</accession>
<organism evidence="1 2">
    <name type="scientific">Streptomyces hyaluromycini</name>
    <dbReference type="NCBI Taxonomy" id="1377993"/>
    <lineage>
        <taxon>Bacteria</taxon>
        <taxon>Bacillati</taxon>
        <taxon>Actinomycetota</taxon>
        <taxon>Actinomycetes</taxon>
        <taxon>Kitasatosporales</taxon>
        <taxon>Streptomycetaceae</taxon>
        <taxon>Streptomyces</taxon>
    </lineage>
</organism>
<evidence type="ECO:0000313" key="1">
    <source>
        <dbReference type="EMBL" id="MER7186467.1"/>
    </source>
</evidence>
<comment type="caution">
    <text evidence="1">The sequence shown here is derived from an EMBL/GenBank/DDBJ whole genome shotgun (WGS) entry which is preliminary data.</text>
</comment>
<reference evidence="1 2" key="1">
    <citation type="submission" date="2024-06" db="EMBL/GenBank/DDBJ databases">
        <title>The Natural Products Discovery Center: Release of the First 8490 Sequenced Strains for Exploring Actinobacteria Biosynthetic Diversity.</title>
        <authorList>
            <person name="Kalkreuter E."/>
            <person name="Kautsar S.A."/>
            <person name="Yang D."/>
            <person name="Bader C.D."/>
            <person name="Teijaro C.N."/>
            <person name="Fluegel L."/>
            <person name="Davis C.M."/>
            <person name="Simpson J.R."/>
            <person name="Lauterbach L."/>
            <person name="Steele A.D."/>
            <person name="Gui C."/>
            <person name="Meng S."/>
            <person name="Li G."/>
            <person name="Viehrig K."/>
            <person name="Ye F."/>
            <person name="Su P."/>
            <person name="Kiefer A.F."/>
            <person name="Nichols A."/>
            <person name="Cepeda A.J."/>
            <person name="Yan W."/>
            <person name="Fan B."/>
            <person name="Jiang Y."/>
            <person name="Adhikari A."/>
            <person name="Zheng C.-J."/>
            <person name="Schuster L."/>
            <person name="Cowan T.M."/>
            <person name="Smanski M.J."/>
            <person name="Chevrette M.G."/>
            <person name="De Carvalho L.P.S."/>
            <person name="Shen B."/>
        </authorList>
    </citation>
    <scope>NUCLEOTIDE SEQUENCE [LARGE SCALE GENOMIC DNA]</scope>
    <source>
        <strain evidence="1 2">NPDC000234</strain>
    </source>
</reference>
<evidence type="ECO:0000313" key="2">
    <source>
        <dbReference type="Proteomes" id="UP001474181"/>
    </source>
</evidence>
<keyword evidence="2" id="KW-1185">Reference proteome</keyword>
<dbReference type="Proteomes" id="UP001474181">
    <property type="component" value="Unassembled WGS sequence"/>
</dbReference>
<proteinExistence type="predicted"/>
<gene>
    <name evidence="1" type="ORF">ABT404_44600</name>
</gene>
<dbReference type="RefSeq" id="WP_350790164.1">
    <property type="nucleotide sequence ID" value="NZ_JBEPEK010000598.1"/>
</dbReference>